<dbReference type="InterPro" id="IPR050570">
    <property type="entry name" value="Cell_wall_metabolism_enzyme"/>
</dbReference>
<dbReference type="InterPro" id="IPR011055">
    <property type="entry name" value="Dup_hybrid_motif"/>
</dbReference>
<feature type="domain" description="M23ase beta-sheet core" evidence="2">
    <location>
        <begin position="430"/>
        <end position="523"/>
    </location>
</feature>
<sequence>MYTQQGHGQQAAYDGYSTGSFDHHGFAYDSYDQDPLFGSMPGSDAATDGGAWTSGTYDAYSGHVGTYDTGYTAGAYDSGTYATVGYDTGTYDTDAAWSNAGFPHTADVADGTGPGQADFGWDNGGQWDTSQWDASQWENGQWETGGQWDSQDANGTWNAYGYDQTAAAQGHDGAAAGTFEAHEAYESLDSYDPGATETYAALDQQLPYDEGAFAHAGAPDATAALPAFDTYDGFDSHATYDGYDEYDAYGADSPAHADDGLHAPGDAETDYGPDAPAGLGVPRIRQKQDLTVANLPGRRRSPRPRRSALLTVAVPSVAVMGVAAAAAASVTTAPQDDTTTQASADVPVKPANKKLDTQLAGLSADADDFADRASRTQERLDLQARQEAERKRKAKEAARKEALRPKFALPVKEHGLSATYGQAGLNWMSVHTGIDFPVSEGTPVMAATDGTVTTKYDVSFGNMAVVTAPDGTETWYCHLSSTKIRAGQVKAGDTIGYSGTSGNSTGPHLHFEVHPGGGEAIDPLPWLRGKGLEPN</sequence>
<dbReference type="InterPro" id="IPR016047">
    <property type="entry name" value="M23ase_b-sheet_dom"/>
</dbReference>
<dbReference type="PANTHER" id="PTHR21666:SF270">
    <property type="entry name" value="MUREIN HYDROLASE ACTIVATOR ENVC"/>
    <property type="match status" value="1"/>
</dbReference>
<proteinExistence type="predicted"/>
<feature type="region of interest" description="Disordered" evidence="1">
    <location>
        <begin position="330"/>
        <end position="350"/>
    </location>
</feature>
<dbReference type="Gene3D" id="2.70.70.10">
    <property type="entry name" value="Glucose Permease (Domain IIA)"/>
    <property type="match status" value="1"/>
</dbReference>
<gene>
    <name evidence="3" type="ORF">AN215_22245</name>
</gene>
<dbReference type="GO" id="GO:0004222">
    <property type="term" value="F:metalloendopeptidase activity"/>
    <property type="evidence" value="ECO:0007669"/>
    <property type="project" value="TreeGrafter"/>
</dbReference>
<evidence type="ECO:0000313" key="3">
    <source>
        <dbReference type="EMBL" id="OEU86232.1"/>
    </source>
</evidence>
<dbReference type="Pfam" id="PF01551">
    <property type="entry name" value="Peptidase_M23"/>
    <property type="match status" value="1"/>
</dbReference>
<dbReference type="AlphaFoldDB" id="A0A1E7JIF1"/>
<dbReference type="EMBL" id="LJGT01000041">
    <property type="protein sequence ID" value="OEU86232.1"/>
    <property type="molecule type" value="Genomic_DNA"/>
</dbReference>
<organism evidence="3 4">
    <name type="scientific">Streptomyces abyssalis</name>
    <dbReference type="NCBI Taxonomy" id="933944"/>
    <lineage>
        <taxon>Bacteria</taxon>
        <taxon>Bacillati</taxon>
        <taxon>Actinomycetota</taxon>
        <taxon>Actinomycetes</taxon>
        <taxon>Kitasatosporales</taxon>
        <taxon>Streptomycetaceae</taxon>
        <taxon>Streptomyces</taxon>
    </lineage>
</organism>
<reference evidence="3 4" key="1">
    <citation type="journal article" date="2016" name="Front. Microbiol.">
        <title>Comparative Genomics Analysis of Streptomyces Species Reveals Their Adaptation to the Marine Environment and Their Diversity at the Genomic Level.</title>
        <authorList>
            <person name="Tian X."/>
            <person name="Zhang Z."/>
            <person name="Yang T."/>
            <person name="Chen M."/>
            <person name="Li J."/>
            <person name="Chen F."/>
            <person name="Yang J."/>
            <person name="Li W."/>
            <person name="Zhang B."/>
            <person name="Zhang Z."/>
            <person name="Wu J."/>
            <person name="Zhang C."/>
            <person name="Long L."/>
            <person name="Xiao J."/>
        </authorList>
    </citation>
    <scope>NUCLEOTIDE SEQUENCE [LARGE SCALE GENOMIC DNA]</scope>
    <source>
        <strain evidence="3 4">SCSIO 10390</strain>
    </source>
</reference>
<dbReference type="Proteomes" id="UP000176087">
    <property type="component" value="Unassembled WGS sequence"/>
</dbReference>
<dbReference type="FunFam" id="2.70.70.10:FF:000013">
    <property type="entry name" value="Peptidase family M23"/>
    <property type="match status" value="1"/>
</dbReference>
<comment type="caution">
    <text evidence="3">The sequence shown here is derived from an EMBL/GenBank/DDBJ whole genome shotgun (WGS) entry which is preliminary data.</text>
</comment>
<keyword evidence="4" id="KW-1185">Reference proteome</keyword>
<evidence type="ECO:0000259" key="2">
    <source>
        <dbReference type="Pfam" id="PF01551"/>
    </source>
</evidence>
<feature type="region of interest" description="Disordered" evidence="1">
    <location>
        <begin position="254"/>
        <end position="287"/>
    </location>
</feature>
<name>A0A1E7JIF1_9ACTN</name>
<protein>
    <recommendedName>
        <fullName evidence="2">M23ase beta-sheet core domain-containing protein</fullName>
    </recommendedName>
</protein>
<dbReference type="CDD" id="cd12797">
    <property type="entry name" value="M23_peptidase"/>
    <property type="match status" value="1"/>
</dbReference>
<evidence type="ECO:0000313" key="4">
    <source>
        <dbReference type="Proteomes" id="UP000176087"/>
    </source>
</evidence>
<dbReference type="PANTHER" id="PTHR21666">
    <property type="entry name" value="PEPTIDASE-RELATED"/>
    <property type="match status" value="1"/>
</dbReference>
<dbReference type="PATRIC" id="fig|933944.5.peg.6080"/>
<dbReference type="STRING" id="933944.AN215_22245"/>
<feature type="compositionally biased region" description="Low complexity" evidence="1">
    <location>
        <begin position="330"/>
        <end position="346"/>
    </location>
</feature>
<dbReference type="SUPFAM" id="SSF51261">
    <property type="entry name" value="Duplicated hybrid motif"/>
    <property type="match status" value="1"/>
</dbReference>
<accession>A0A1E7JIF1</accession>
<evidence type="ECO:0000256" key="1">
    <source>
        <dbReference type="SAM" id="MobiDB-lite"/>
    </source>
</evidence>